<keyword evidence="1" id="KW-0812">Transmembrane</keyword>
<reference evidence="2" key="1">
    <citation type="journal article" date="2015" name="Nature">
        <title>Complex archaea that bridge the gap between prokaryotes and eukaryotes.</title>
        <authorList>
            <person name="Spang A."/>
            <person name="Saw J.H."/>
            <person name="Jorgensen S.L."/>
            <person name="Zaremba-Niedzwiedzka K."/>
            <person name="Martijn J."/>
            <person name="Lind A.E."/>
            <person name="van Eijk R."/>
            <person name="Schleper C."/>
            <person name="Guy L."/>
            <person name="Ettema T.J."/>
        </authorList>
    </citation>
    <scope>NUCLEOTIDE SEQUENCE</scope>
</reference>
<evidence type="ECO:0000256" key="1">
    <source>
        <dbReference type="SAM" id="Phobius"/>
    </source>
</evidence>
<organism evidence="2">
    <name type="scientific">marine sediment metagenome</name>
    <dbReference type="NCBI Taxonomy" id="412755"/>
    <lineage>
        <taxon>unclassified sequences</taxon>
        <taxon>metagenomes</taxon>
        <taxon>ecological metagenomes</taxon>
    </lineage>
</organism>
<dbReference type="EMBL" id="LAZR01001697">
    <property type="protein sequence ID" value="KKN40583.1"/>
    <property type="molecule type" value="Genomic_DNA"/>
</dbReference>
<name>A0A0F9TGJ3_9ZZZZ</name>
<sequence length="107" mass="12937">MVKKKTRQEKYYNFFLKFYKQIDHFEKNVIIAMISFIIIFIFFINILNFIHLYPLSFIIQIIYPMFIILGILFSILITFLILDFIAYIYLILNKKKVKNGSPNSNPR</sequence>
<comment type="caution">
    <text evidence="2">The sequence shown here is derived from an EMBL/GenBank/DDBJ whole genome shotgun (WGS) entry which is preliminary data.</text>
</comment>
<proteinExistence type="predicted"/>
<accession>A0A0F9TGJ3</accession>
<protein>
    <submittedName>
        <fullName evidence="2">Uncharacterized protein</fullName>
    </submittedName>
</protein>
<keyword evidence="1" id="KW-1133">Transmembrane helix</keyword>
<evidence type="ECO:0000313" key="2">
    <source>
        <dbReference type="EMBL" id="KKN40583.1"/>
    </source>
</evidence>
<keyword evidence="1" id="KW-0472">Membrane</keyword>
<gene>
    <name evidence="2" type="ORF">LCGC14_0732190</name>
</gene>
<feature type="transmembrane region" description="Helical" evidence="1">
    <location>
        <begin position="29"/>
        <end position="50"/>
    </location>
</feature>
<feature type="transmembrane region" description="Helical" evidence="1">
    <location>
        <begin position="62"/>
        <end position="92"/>
    </location>
</feature>
<dbReference type="AlphaFoldDB" id="A0A0F9TGJ3"/>